<sequence length="31" mass="3473">MAATSCTAPAREPERPCKKKRESFLGELFAF</sequence>
<comment type="caution">
    <text evidence="1">The sequence shown here is derived from an EMBL/GenBank/DDBJ whole genome shotgun (WGS) entry which is preliminary data.</text>
</comment>
<name>A0A397PNG8_9HYPH</name>
<dbReference type="EMBL" id="QXDF01000002">
    <property type="protein sequence ID" value="RIA47574.1"/>
    <property type="molecule type" value="Genomic_DNA"/>
</dbReference>
<evidence type="ECO:0000313" key="2">
    <source>
        <dbReference type="Proteomes" id="UP000266273"/>
    </source>
</evidence>
<organism evidence="1 2">
    <name type="scientific">Dichotomicrobium thermohalophilum</name>
    <dbReference type="NCBI Taxonomy" id="933063"/>
    <lineage>
        <taxon>Bacteria</taxon>
        <taxon>Pseudomonadati</taxon>
        <taxon>Pseudomonadota</taxon>
        <taxon>Alphaproteobacteria</taxon>
        <taxon>Hyphomicrobiales</taxon>
        <taxon>Hyphomicrobiaceae</taxon>
        <taxon>Dichotomicrobium</taxon>
    </lineage>
</organism>
<accession>A0A397PNG8</accession>
<keyword evidence="2" id="KW-1185">Reference proteome</keyword>
<dbReference type="AlphaFoldDB" id="A0A397PNG8"/>
<reference evidence="1 2" key="1">
    <citation type="submission" date="2018-08" db="EMBL/GenBank/DDBJ databases">
        <title>Genomic Encyclopedia of Archaeal and Bacterial Type Strains, Phase II (KMG-II): from individual species to whole genera.</title>
        <authorList>
            <person name="Goeker M."/>
        </authorList>
    </citation>
    <scope>NUCLEOTIDE SEQUENCE [LARGE SCALE GENOMIC DNA]</scope>
    <source>
        <strain evidence="1 2">DSM 5002</strain>
    </source>
</reference>
<proteinExistence type="predicted"/>
<protein>
    <submittedName>
        <fullName evidence="1">Uncharacterized protein</fullName>
    </submittedName>
</protein>
<evidence type="ECO:0000313" key="1">
    <source>
        <dbReference type="EMBL" id="RIA47574.1"/>
    </source>
</evidence>
<gene>
    <name evidence="1" type="ORF">BXY53_2129</name>
</gene>
<dbReference type="Proteomes" id="UP000266273">
    <property type="component" value="Unassembled WGS sequence"/>
</dbReference>